<keyword evidence="3" id="KW-1003">Cell membrane</keyword>
<sequence length="178" mass="19021">MMLWNIFVAFFIPGIVGYGGGPASIPLVENEVVDRFGWMNVSEFSEMLAMANALPGPIATKMAGFIGYQQAGVLGAVTGVFATVAPSLILMILLLSLLAKFKNSPRVKTMTNLIRPAIAVLLGIMAFQFFSTSYEASGLIQTGFLIVASLILLEKMKIHPAFVILGSLVYGAVFLGNI</sequence>
<evidence type="ECO:0000256" key="7">
    <source>
        <dbReference type="SAM" id="Phobius"/>
    </source>
</evidence>
<feature type="transmembrane region" description="Helical" evidence="7">
    <location>
        <begin position="6"/>
        <end position="28"/>
    </location>
</feature>
<accession>A0A1H4E0X6</accession>
<dbReference type="GO" id="GO:0015109">
    <property type="term" value="F:chromate transmembrane transporter activity"/>
    <property type="evidence" value="ECO:0007669"/>
    <property type="project" value="InterPro"/>
</dbReference>
<dbReference type="STRING" id="571932.SAMN05421743_10881"/>
<evidence type="ECO:0000313" key="9">
    <source>
        <dbReference type="Proteomes" id="UP000198584"/>
    </source>
</evidence>
<dbReference type="GO" id="GO:0005886">
    <property type="term" value="C:plasma membrane"/>
    <property type="evidence" value="ECO:0007669"/>
    <property type="project" value="UniProtKB-SubCell"/>
</dbReference>
<dbReference type="EMBL" id="FNQR01000008">
    <property type="protein sequence ID" value="SEA78429.1"/>
    <property type="molecule type" value="Genomic_DNA"/>
</dbReference>
<evidence type="ECO:0000256" key="5">
    <source>
        <dbReference type="ARBA" id="ARBA00022989"/>
    </source>
</evidence>
<keyword evidence="6 7" id="KW-0472">Membrane</keyword>
<feature type="transmembrane region" description="Helical" evidence="7">
    <location>
        <begin position="74"/>
        <end position="101"/>
    </location>
</feature>
<dbReference type="OrthoDB" id="9027281at2"/>
<evidence type="ECO:0000256" key="6">
    <source>
        <dbReference type="ARBA" id="ARBA00023136"/>
    </source>
</evidence>
<keyword evidence="4 7" id="KW-0812">Transmembrane</keyword>
<evidence type="ECO:0000256" key="3">
    <source>
        <dbReference type="ARBA" id="ARBA00022475"/>
    </source>
</evidence>
<feature type="transmembrane region" description="Helical" evidence="7">
    <location>
        <begin position="113"/>
        <end position="130"/>
    </location>
</feature>
<gene>
    <name evidence="8" type="ORF">SAMN05421743_10881</name>
</gene>
<evidence type="ECO:0000256" key="4">
    <source>
        <dbReference type="ARBA" id="ARBA00022692"/>
    </source>
</evidence>
<organism evidence="8 9">
    <name type="scientific">Thalassobacillus cyri</name>
    <dbReference type="NCBI Taxonomy" id="571932"/>
    <lineage>
        <taxon>Bacteria</taxon>
        <taxon>Bacillati</taxon>
        <taxon>Bacillota</taxon>
        <taxon>Bacilli</taxon>
        <taxon>Bacillales</taxon>
        <taxon>Bacillaceae</taxon>
        <taxon>Thalassobacillus</taxon>
    </lineage>
</organism>
<feature type="transmembrane region" description="Helical" evidence="7">
    <location>
        <begin position="136"/>
        <end position="153"/>
    </location>
</feature>
<dbReference type="AlphaFoldDB" id="A0A1H4E0X6"/>
<evidence type="ECO:0000256" key="1">
    <source>
        <dbReference type="ARBA" id="ARBA00004651"/>
    </source>
</evidence>
<protein>
    <submittedName>
        <fullName evidence="8">Chromate transporter</fullName>
    </submittedName>
</protein>
<dbReference type="Pfam" id="PF02417">
    <property type="entry name" value="Chromate_transp"/>
    <property type="match status" value="1"/>
</dbReference>
<keyword evidence="9" id="KW-1185">Reference proteome</keyword>
<dbReference type="Proteomes" id="UP000198584">
    <property type="component" value="Unassembled WGS sequence"/>
</dbReference>
<evidence type="ECO:0000313" key="8">
    <source>
        <dbReference type="EMBL" id="SEA78429.1"/>
    </source>
</evidence>
<comment type="subcellular location">
    <subcellularLocation>
        <location evidence="1">Cell membrane</location>
        <topology evidence="1">Multi-pass membrane protein</topology>
    </subcellularLocation>
</comment>
<dbReference type="RefSeq" id="WP_093045060.1">
    <property type="nucleotide sequence ID" value="NZ_FNQR01000008.1"/>
</dbReference>
<dbReference type="InterPro" id="IPR003370">
    <property type="entry name" value="Chromate_transpt"/>
</dbReference>
<comment type="similarity">
    <text evidence="2">Belongs to the chromate ion transporter (CHR) (TC 2.A.51) family.</text>
</comment>
<reference evidence="8 9" key="1">
    <citation type="submission" date="2016-10" db="EMBL/GenBank/DDBJ databases">
        <authorList>
            <person name="de Groot N.N."/>
        </authorList>
    </citation>
    <scope>NUCLEOTIDE SEQUENCE [LARGE SCALE GENOMIC DNA]</scope>
    <source>
        <strain evidence="8 9">CCM7597</strain>
    </source>
</reference>
<feature type="transmembrane region" description="Helical" evidence="7">
    <location>
        <begin position="160"/>
        <end position="177"/>
    </location>
</feature>
<dbReference type="InterPro" id="IPR052518">
    <property type="entry name" value="CHR_Transporter"/>
</dbReference>
<keyword evidence="5 7" id="KW-1133">Transmembrane helix</keyword>
<dbReference type="PANTHER" id="PTHR43663:SF1">
    <property type="entry name" value="CHROMATE TRANSPORTER"/>
    <property type="match status" value="1"/>
</dbReference>
<name>A0A1H4E0X6_9BACI</name>
<dbReference type="PANTHER" id="PTHR43663">
    <property type="entry name" value="CHROMATE TRANSPORT PROTEIN-RELATED"/>
    <property type="match status" value="1"/>
</dbReference>
<evidence type="ECO:0000256" key="2">
    <source>
        <dbReference type="ARBA" id="ARBA00005262"/>
    </source>
</evidence>
<proteinExistence type="inferred from homology"/>